<accession>A0AAD8B1J9</accession>
<organism evidence="1 2">
    <name type="scientific">Biomphalaria pfeifferi</name>
    <name type="common">Bloodfluke planorb</name>
    <name type="synonym">Freshwater snail</name>
    <dbReference type="NCBI Taxonomy" id="112525"/>
    <lineage>
        <taxon>Eukaryota</taxon>
        <taxon>Metazoa</taxon>
        <taxon>Spiralia</taxon>
        <taxon>Lophotrochozoa</taxon>
        <taxon>Mollusca</taxon>
        <taxon>Gastropoda</taxon>
        <taxon>Heterobranchia</taxon>
        <taxon>Euthyneura</taxon>
        <taxon>Panpulmonata</taxon>
        <taxon>Hygrophila</taxon>
        <taxon>Lymnaeoidea</taxon>
        <taxon>Planorbidae</taxon>
        <taxon>Biomphalaria</taxon>
    </lineage>
</organism>
<keyword evidence="2" id="KW-1185">Reference proteome</keyword>
<reference evidence="1" key="1">
    <citation type="journal article" date="2023" name="PLoS Negl. Trop. Dis.">
        <title>A genome sequence for Biomphalaria pfeifferi, the major vector snail for the human-infecting parasite Schistosoma mansoni.</title>
        <authorList>
            <person name="Bu L."/>
            <person name="Lu L."/>
            <person name="Laidemitt M.R."/>
            <person name="Zhang S.M."/>
            <person name="Mutuku M."/>
            <person name="Mkoji G."/>
            <person name="Steinauer M."/>
            <person name="Loker E.S."/>
        </authorList>
    </citation>
    <scope>NUCLEOTIDE SEQUENCE</scope>
    <source>
        <strain evidence="1">KasaAsao</strain>
    </source>
</reference>
<gene>
    <name evidence="1" type="ORF">Bpfe_024184</name>
</gene>
<name>A0AAD8B1J9_BIOPF</name>
<sequence>KKYKLRINVKDFNLFCRIPSFYRKFRLSLRHLTEHLNAIMLRLLQALIIAHVGLYV</sequence>
<evidence type="ECO:0000313" key="2">
    <source>
        <dbReference type="Proteomes" id="UP001233172"/>
    </source>
</evidence>
<reference evidence="1" key="2">
    <citation type="submission" date="2023-04" db="EMBL/GenBank/DDBJ databases">
        <authorList>
            <person name="Bu L."/>
            <person name="Lu L."/>
            <person name="Laidemitt M.R."/>
            <person name="Zhang S.M."/>
            <person name="Mutuku M."/>
            <person name="Mkoji G."/>
            <person name="Steinauer M."/>
            <person name="Loker E.S."/>
        </authorList>
    </citation>
    <scope>NUCLEOTIDE SEQUENCE</scope>
    <source>
        <strain evidence="1">KasaAsao</strain>
        <tissue evidence="1">Whole Snail</tissue>
    </source>
</reference>
<dbReference type="Proteomes" id="UP001233172">
    <property type="component" value="Unassembled WGS sequence"/>
</dbReference>
<proteinExistence type="predicted"/>
<protein>
    <submittedName>
        <fullName evidence="1">Uncharacterized protein</fullName>
    </submittedName>
</protein>
<evidence type="ECO:0000313" key="1">
    <source>
        <dbReference type="EMBL" id="KAK0046394.1"/>
    </source>
</evidence>
<comment type="caution">
    <text evidence="1">The sequence shown here is derived from an EMBL/GenBank/DDBJ whole genome shotgun (WGS) entry which is preliminary data.</text>
</comment>
<dbReference type="EMBL" id="JASAOG010000166">
    <property type="protein sequence ID" value="KAK0046394.1"/>
    <property type="molecule type" value="Genomic_DNA"/>
</dbReference>
<feature type="non-terminal residue" evidence="1">
    <location>
        <position position="1"/>
    </location>
</feature>
<dbReference type="AlphaFoldDB" id="A0AAD8B1J9"/>